<feature type="region of interest" description="Disordered" evidence="1">
    <location>
        <begin position="136"/>
        <end position="166"/>
    </location>
</feature>
<gene>
    <name evidence="2" type="ORF">cyc_02901</name>
</gene>
<keyword evidence="3" id="KW-1185">Reference proteome</keyword>
<comment type="caution">
    <text evidence="2">The sequence shown here is derived from an EMBL/GenBank/DDBJ whole genome shotgun (WGS) entry which is preliminary data.</text>
</comment>
<feature type="region of interest" description="Disordered" evidence="1">
    <location>
        <begin position="247"/>
        <end position="327"/>
    </location>
</feature>
<feature type="compositionally biased region" description="Polar residues" evidence="1">
    <location>
        <begin position="287"/>
        <end position="299"/>
    </location>
</feature>
<reference evidence="2 3" key="1">
    <citation type="journal article" date="2016" name="BMC Genomics">
        <title>Comparative genomics reveals Cyclospora cayetanensis possesses coccidia-like metabolism and invasion components but unique surface antigens.</title>
        <authorList>
            <person name="Liu S."/>
            <person name="Wang L."/>
            <person name="Zheng H."/>
            <person name="Xu Z."/>
            <person name="Roellig D.M."/>
            <person name="Li N."/>
            <person name="Frace M.A."/>
            <person name="Tang K."/>
            <person name="Arrowood M.J."/>
            <person name="Moss D.M."/>
            <person name="Zhang L."/>
            <person name="Feng Y."/>
            <person name="Xiao L."/>
        </authorList>
    </citation>
    <scope>NUCLEOTIDE SEQUENCE [LARGE SCALE GENOMIC DNA]</scope>
    <source>
        <strain evidence="2 3">CHN_HEN01</strain>
    </source>
</reference>
<name>A0A1D3CYG2_9EIME</name>
<feature type="compositionally biased region" description="Basic residues" evidence="1">
    <location>
        <begin position="316"/>
        <end position="327"/>
    </location>
</feature>
<dbReference type="AlphaFoldDB" id="A0A1D3CYG2"/>
<evidence type="ECO:0000313" key="2">
    <source>
        <dbReference type="EMBL" id="OEH76241.1"/>
    </source>
</evidence>
<accession>A0A1D3CYG2</accession>
<proteinExistence type="predicted"/>
<dbReference type="EMBL" id="JROU02001500">
    <property type="protein sequence ID" value="OEH76241.1"/>
    <property type="molecule type" value="Genomic_DNA"/>
</dbReference>
<dbReference type="VEuPathDB" id="ToxoDB:LOC34619678"/>
<sequence length="395" mass="42753">MGNSERSSSSLWVVALALEAARGVFIIRRTEALQSVVLPHTCVRRGGGRRLFECVLPGYSNTSVVTSFAGFLLPARLFPMFVLQVTHQEAILKQRATLSYRLLSVSSRPSSPLRPSLVYEAFPTVVIDESGYPCRSSPRDLPASPNATEPKASERPLSKPRSSSLSLLRSAQDALDGLWGGLLPEPAPETLHFPLPPSPLLSPRVAHSNSGDVLLQGASEGLPASSNTNPTLAAALPATCIPTEEDAHRAEAPNMQQEENTREEQIEQQQQPQSESASRFDAESKDTGQALTRTASLPSSRLEEEGNIPLPPAMSMHHRPHQQKQHRQQKQSLFLLIVLLGRAFTLLGNFNSSQEQQLLLGAVAAVANTPTYLYPPLLASTATLTEVAQAALAEE</sequence>
<dbReference type="VEuPathDB" id="ToxoDB:cyc_02901"/>
<evidence type="ECO:0000256" key="1">
    <source>
        <dbReference type="SAM" id="MobiDB-lite"/>
    </source>
</evidence>
<evidence type="ECO:0000313" key="3">
    <source>
        <dbReference type="Proteomes" id="UP000095192"/>
    </source>
</evidence>
<organism evidence="2 3">
    <name type="scientific">Cyclospora cayetanensis</name>
    <dbReference type="NCBI Taxonomy" id="88456"/>
    <lineage>
        <taxon>Eukaryota</taxon>
        <taxon>Sar</taxon>
        <taxon>Alveolata</taxon>
        <taxon>Apicomplexa</taxon>
        <taxon>Conoidasida</taxon>
        <taxon>Coccidia</taxon>
        <taxon>Eucoccidiorida</taxon>
        <taxon>Eimeriorina</taxon>
        <taxon>Eimeriidae</taxon>
        <taxon>Cyclospora</taxon>
    </lineage>
</organism>
<dbReference type="InParanoid" id="A0A1D3CYG2"/>
<protein>
    <submittedName>
        <fullName evidence="2">Uncharacterized protein</fullName>
    </submittedName>
</protein>
<dbReference type="Proteomes" id="UP000095192">
    <property type="component" value="Unassembled WGS sequence"/>
</dbReference>